<gene>
    <name evidence="2" type="ORF">COS99_04680</name>
</gene>
<evidence type="ECO:0000313" key="2">
    <source>
        <dbReference type="EMBL" id="PIU41612.1"/>
    </source>
</evidence>
<evidence type="ECO:0008006" key="4">
    <source>
        <dbReference type="Google" id="ProtNLM"/>
    </source>
</evidence>
<comment type="caution">
    <text evidence="2">The sequence shown here is derived from an EMBL/GenBank/DDBJ whole genome shotgun (WGS) entry which is preliminary data.</text>
</comment>
<keyword evidence="1" id="KW-0812">Transmembrane</keyword>
<keyword evidence="1" id="KW-1133">Transmembrane helix</keyword>
<dbReference type="AlphaFoldDB" id="A0A2J0KSX8"/>
<proteinExistence type="predicted"/>
<evidence type="ECO:0000256" key="1">
    <source>
        <dbReference type="SAM" id="Phobius"/>
    </source>
</evidence>
<dbReference type="EMBL" id="PEWV01000042">
    <property type="protein sequence ID" value="PIU41612.1"/>
    <property type="molecule type" value="Genomic_DNA"/>
</dbReference>
<feature type="transmembrane region" description="Helical" evidence="1">
    <location>
        <begin position="6"/>
        <end position="22"/>
    </location>
</feature>
<keyword evidence="1" id="KW-0472">Membrane</keyword>
<evidence type="ECO:0000313" key="3">
    <source>
        <dbReference type="Proteomes" id="UP000230052"/>
    </source>
</evidence>
<accession>A0A2J0KSX8</accession>
<organism evidence="2 3">
    <name type="scientific">Candidatus Aquitaenariimonas noxiae</name>
    <dbReference type="NCBI Taxonomy" id="1974741"/>
    <lineage>
        <taxon>Bacteria</taxon>
        <taxon>Pseudomonadati</taxon>
        <taxon>Candidatus Omnitrophota</taxon>
        <taxon>Candidatus Aquitaenariimonas</taxon>
    </lineage>
</organism>
<name>A0A2J0KSX8_9BACT</name>
<reference evidence="2 3" key="1">
    <citation type="submission" date="2017-09" db="EMBL/GenBank/DDBJ databases">
        <title>Depth-based differentiation of microbial function through sediment-hosted aquifers and enrichment of novel symbionts in the deep terrestrial subsurface.</title>
        <authorList>
            <person name="Probst A.J."/>
            <person name="Ladd B."/>
            <person name="Jarett J.K."/>
            <person name="Geller-Mcgrath D.E."/>
            <person name="Sieber C.M."/>
            <person name="Emerson J.B."/>
            <person name="Anantharaman K."/>
            <person name="Thomas B.C."/>
            <person name="Malmstrom R."/>
            <person name="Stieglmeier M."/>
            <person name="Klingl A."/>
            <person name="Woyke T."/>
            <person name="Ryan C.M."/>
            <person name="Banfield J.F."/>
        </authorList>
    </citation>
    <scope>NUCLEOTIDE SEQUENCE [LARGE SCALE GENOMIC DNA]</scope>
    <source>
        <strain evidence="2">CG07_land_8_20_14_0_80_42_15</strain>
    </source>
</reference>
<protein>
    <recommendedName>
        <fullName evidence="4">Cell division protein FtsL</fullName>
    </recommendedName>
</protein>
<dbReference type="Proteomes" id="UP000230052">
    <property type="component" value="Unassembled WGS sequence"/>
</dbReference>
<sequence>MKIIKFYITIAIMVITALLYVHQHIEILKVNYVLDRNEKEVAQLLDQNRALVYNIEKLEDPYLLEAKLKSNNVVLAMPAKCQIIGSGVVKKEVKVASQVEGRKSFFDFLIPKALAKEKPTRQ</sequence>